<dbReference type="AlphaFoldDB" id="A0A433X443"/>
<dbReference type="Gene3D" id="1.10.10.1150">
    <property type="entry name" value="Coenzyme PQQ synthesis protein D (PqqD)"/>
    <property type="match status" value="1"/>
</dbReference>
<evidence type="ECO:0000313" key="2">
    <source>
        <dbReference type="Proteomes" id="UP000281547"/>
    </source>
</evidence>
<dbReference type="OrthoDB" id="5771032at2"/>
<dbReference type="Pfam" id="PF05402">
    <property type="entry name" value="PqqD"/>
    <property type="match status" value="1"/>
</dbReference>
<dbReference type="SUPFAM" id="SSF53795">
    <property type="entry name" value="PEP carboxykinase-like"/>
    <property type="match status" value="1"/>
</dbReference>
<comment type="caution">
    <text evidence="1">The sequence shown here is derived from an EMBL/GenBank/DDBJ whole genome shotgun (WGS) entry which is preliminary data.</text>
</comment>
<sequence length="419" mass="44512">MSVMRAGQIMDASRSGARGEVSALRFAGTDRTVVFENAEPVAGALSRVLKLWPAAPAAPRGGGDDIAITGTGRAFSCTAPTLDTPYDGLTSVSAACCAIVDIARAFLEKHTDMLCLHCAAFEIGGRLVVIAGHARAGKSTLAARLAAEPVALYCDDMLPIHPASGQGMALGVPPRLRLPLPASASRPFRDFLAHHAGPADTRYAYLDAPRLVPHGRTAPIGAIILLDRRVDGPAGFAAASRSETLQHLLLRNLSHERPAAELAAAMETLMTRTLNLRLFYSDLDEVAALLCDAFRVWPRDAESLVSGAIPGSPLPLEENDLVERIRPGLDAQRAYRRALGIGVRAIDGELFLIDDTQQAVLHLNQLATGVWNLLEDPVSIAEATDILACAFPAMPRQIIGGDVEALFADLCAHRLIAPV</sequence>
<reference evidence="1 2" key="1">
    <citation type="journal article" date="2016" name="Int. J. Syst. Evol. Microbiol.">
        <title>Arsenicitalea aurantiaca gen. nov., sp. nov., a new member of the family Hyphomicrobiaceae, isolated from high-arsenic sediment.</title>
        <authorList>
            <person name="Mu Y."/>
            <person name="Zhou L."/>
            <person name="Zeng X.C."/>
            <person name="Liu L."/>
            <person name="Pan Y."/>
            <person name="Chen X."/>
            <person name="Wang J."/>
            <person name="Li S."/>
            <person name="Li W.J."/>
            <person name="Wang Y."/>
        </authorList>
    </citation>
    <scope>NUCLEOTIDE SEQUENCE [LARGE SCALE GENOMIC DNA]</scope>
    <source>
        <strain evidence="1 2">42-50</strain>
    </source>
</reference>
<dbReference type="Gene3D" id="3.40.50.300">
    <property type="entry name" value="P-loop containing nucleotide triphosphate hydrolases"/>
    <property type="match status" value="1"/>
</dbReference>
<dbReference type="InterPro" id="IPR008792">
    <property type="entry name" value="PQQD"/>
</dbReference>
<dbReference type="Proteomes" id="UP000281547">
    <property type="component" value="Unassembled WGS sequence"/>
</dbReference>
<gene>
    <name evidence="1" type="ORF">EMQ25_15720</name>
</gene>
<name>A0A433X443_9HYPH</name>
<dbReference type="InterPro" id="IPR041881">
    <property type="entry name" value="PqqD_sf"/>
</dbReference>
<accession>A0A433X443</accession>
<dbReference type="InterPro" id="IPR027417">
    <property type="entry name" value="P-loop_NTPase"/>
</dbReference>
<organism evidence="1 2">
    <name type="scientific">Arsenicitalea aurantiaca</name>
    <dbReference type="NCBI Taxonomy" id="1783274"/>
    <lineage>
        <taxon>Bacteria</taxon>
        <taxon>Pseudomonadati</taxon>
        <taxon>Pseudomonadota</taxon>
        <taxon>Alphaproteobacteria</taxon>
        <taxon>Hyphomicrobiales</taxon>
        <taxon>Devosiaceae</taxon>
        <taxon>Arsenicitalea</taxon>
    </lineage>
</organism>
<dbReference type="RefSeq" id="WP_127189560.1">
    <property type="nucleotide sequence ID" value="NZ_RZNJ01000006.1"/>
</dbReference>
<proteinExistence type="predicted"/>
<dbReference type="EMBL" id="RZNJ01000006">
    <property type="protein sequence ID" value="RUT28836.1"/>
    <property type="molecule type" value="Genomic_DNA"/>
</dbReference>
<keyword evidence="2" id="KW-1185">Reference proteome</keyword>
<protein>
    <submittedName>
        <fullName evidence="1">PqqD family peptide modification chaperone</fullName>
    </submittedName>
</protein>
<evidence type="ECO:0000313" key="1">
    <source>
        <dbReference type="EMBL" id="RUT28836.1"/>
    </source>
</evidence>